<comment type="caution">
    <text evidence="1">The sequence shown here is derived from an EMBL/GenBank/DDBJ whole genome shotgun (WGS) entry which is preliminary data.</text>
</comment>
<protein>
    <submittedName>
        <fullName evidence="1">Uncharacterized protein</fullName>
    </submittedName>
</protein>
<dbReference type="AlphaFoldDB" id="A0A4S2MLB9"/>
<organism evidence="1 2">
    <name type="scientific">Opisthorchis felineus</name>
    <dbReference type="NCBI Taxonomy" id="147828"/>
    <lineage>
        <taxon>Eukaryota</taxon>
        <taxon>Metazoa</taxon>
        <taxon>Spiralia</taxon>
        <taxon>Lophotrochozoa</taxon>
        <taxon>Platyhelminthes</taxon>
        <taxon>Trematoda</taxon>
        <taxon>Digenea</taxon>
        <taxon>Opisthorchiida</taxon>
        <taxon>Opisthorchiata</taxon>
        <taxon>Opisthorchiidae</taxon>
        <taxon>Opisthorchis</taxon>
    </lineage>
</organism>
<reference evidence="1 2" key="1">
    <citation type="journal article" date="2019" name="BMC Genomics">
        <title>New insights from Opisthorchis felineus genome: update on genomics of the epidemiologically important liver flukes.</title>
        <authorList>
            <person name="Ershov N.I."/>
            <person name="Mordvinov V.A."/>
            <person name="Prokhortchouk E.B."/>
            <person name="Pakharukova M.Y."/>
            <person name="Gunbin K.V."/>
            <person name="Ustyantsev K."/>
            <person name="Genaev M.A."/>
            <person name="Blinov A.G."/>
            <person name="Mazur A."/>
            <person name="Boulygina E."/>
            <person name="Tsygankova S."/>
            <person name="Khrameeva E."/>
            <person name="Chekanov N."/>
            <person name="Fan G."/>
            <person name="Xiao A."/>
            <person name="Zhang H."/>
            <person name="Xu X."/>
            <person name="Yang H."/>
            <person name="Solovyev V."/>
            <person name="Lee S.M."/>
            <person name="Liu X."/>
            <person name="Afonnikov D.A."/>
            <person name="Skryabin K.G."/>
        </authorList>
    </citation>
    <scope>NUCLEOTIDE SEQUENCE [LARGE SCALE GENOMIC DNA]</scope>
    <source>
        <strain evidence="1">AK-0245</strain>
        <tissue evidence="1">Whole organism</tissue>
    </source>
</reference>
<gene>
    <name evidence="1" type="ORF">CRM22_000143</name>
</gene>
<keyword evidence="2" id="KW-1185">Reference proteome</keyword>
<dbReference type="Proteomes" id="UP000308267">
    <property type="component" value="Unassembled WGS sequence"/>
</dbReference>
<accession>A0A4S2MLB9</accession>
<sequence length="104" mass="12512">MDLTAPSAMQQETSKSSPEKWIAQHQTIKHFFHHFFQHQKNSRQINPLSHIFTDLYWRFKNGNYLGWRLRILIFLKLISFTRVILSVHLESSIVLRSCFLKHFI</sequence>
<evidence type="ECO:0000313" key="2">
    <source>
        <dbReference type="Proteomes" id="UP000308267"/>
    </source>
</evidence>
<name>A0A4S2MLB9_OPIFE</name>
<proteinExistence type="predicted"/>
<evidence type="ECO:0000313" key="1">
    <source>
        <dbReference type="EMBL" id="TGZ75909.1"/>
    </source>
</evidence>
<dbReference type="EMBL" id="SJOL01000240">
    <property type="protein sequence ID" value="TGZ75909.1"/>
    <property type="molecule type" value="Genomic_DNA"/>
</dbReference>